<accession>A0A0K2UXR7</accession>
<protein>
    <submittedName>
        <fullName evidence="1">Uncharacterized protein</fullName>
    </submittedName>
</protein>
<dbReference type="AlphaFoldDB" id="A0A0K2UXR7"/>
<reference evidence="1" key="1">
    <citation type="submission" date="2014-05" db="EMBL/GenBank/DDBJ databases">
        <authorList>
            <person name="Chronopoulou M."/>
        </authorList>
    </citation>
    <scope>NUCLEOTIDE SEQUENCE</scope>
    <source>
        <tissue evidence="1">Whole organism</tissue>
    </source>
</reference>
<evidence type="ECO:0000313" key="1">
    <source>
        <dbReference type="EMBL" id="CDW43059.1"/>
    </source>
</evidence>
<dbReference type="EMBL" id="HACA01025698">
    <property type="protein sequence ID" value="CDW43059.1"/>
    <property type="molecule type" value="Transcribed_RNA"/>
</dbReference>
<sequence>MSLANSQMIGCTSLYVNLIDNVCSISKYFFEIRKLKKRLVDVSKDRADPDFLDLDQFRSLDVNIRVSFGYLALGSRYENKISWILV</sequence>
<proteinExistence type="predicted"/>
<name>A0A0K2UXR7_LEPSM</name>
<organism evidence="1">
    <name type="scientific">Lepeophtheirus salmonis</name>
    <name type="common">Salmon louse</name>
    <name type="synonym">Caligus salmonis</name>
    <dbReference type="NCBI Taxonomy" id="72036"/>
    <lineage>
        <taxon>Eukaryota</taxon>
        <taxon>Metazoa</taxon>
        <taxon>Ecdysozoa</taxon>
        <taxon>Arthropoda</taxon>
        <taxon>Crustacea</taxon>
        <taxon>Multicrustacea</taxon>
        <taxon>Hexanauplia</taxon>
        <taxon>Copepoda</taxon>
        <taxon>Siphonostomatoida</taxon>
        <taxon>Caligidae</taxon>
        <taxon>Lepeophtheirus</taxon>
    </lineage>
</organism>